<proteinExistence type="predicted"/>
<dbReference type="EnsemblBacteria" id="CAD77358">
    <property type="protein sequence ID" value="CAD77358"/>
    <property type="gene ID" value="RB12031"/>
</dbReference>
<accession>Q7UJA0</accession>
<evidence type="ECO:0000313" key="1">
    <source>
        <dbReference type="EMBL" id="CAD77358.1"/>
    </source>
</evidence>
<dbReference type="Proteomes" id="UP000001025">
    <property type="component" value="Chromosome"/>
</dbReference>
<dbReference type="KEGG" id="rba:RB12031"/>
<reference evidence="1 2" key="1">
    <citation type="journal article" date="2003" name="Proc. Natl. Acad. Sci. U.S.A.">
        <title>Complete genome sequence of the marine planctomycete Pirellula sp. strain 1.</title>
        <authorList>
            <person name="Gloeckner F.O."/>
            <person name="Kube M."/>
            <person name="Bauer M."/>
            <person name="Teeling H."/>
            <person name="Lombardot T."/>
            <person name="Ludwig W."/>
            <person name="Gade D."/>
            <person name="Beck A."/>
            <person name="Borzym K."/>
            <person name="Heitmann K."/>
            <person name="Rabus R."/>
            <person name="Schlesner H."/>
            <person name="Amann R."/>
            <person name="Reinhardt R."/>
        </authorList>
    </citation>
    <scope>NUCLEOTIDE SEQUENCE [LARGE SCALE GENOMIC DNA]</scope>
    <source>
        <strain evidence="2">DSM 10527 / NCIMB 13988 / SH1</strain>
    </source>
</reference>
<sequence>MQEPLGDPVMLTTWYAIQSEKIRHEADGIESGFNVFGRRRSDGKHWPDASQQRSTSEISVQLVGFSHQVRHVLVGGLHETLQLPQLILEFLIEFSLLIIPPALFQLVHLRRQPCSALPQFFRKPSQLRCKLANLIRITDSLIHEIA</sequence>
<name>Q7UJA0_RHOBA</name>
<keyword evidence="2" id="KW-1185">Reference proteome</keyword>
<gene>
    <name evidence="1" type="ordered locus">RB12031</name>
</gene>
<dbReference type="AlphaFoldDB" id="Q7UJA0"/>
<dbReference type="HOGENOM" id="CLU_1775954_0_0_0"/>
<protein>
    <submittedName>
        <fullName evidence="1">Uncharacterized protein</fullName>
    </submittedName>
</protein>
<dbReference type="InParanoid" id="Q7UJA0"/>
<organism evidence="1 2">
    <name type="scientific">Rhodopirellula baltica (strain DSM 10527 / NCIMB 13988 / SH1)</name>
    <dbReference type="NCBI Taxonomy" id="243090"/>
    <lineage>
        <taxon>Bacteria</taxon>
        <taxon>Pseudomonadati</taxon>
        <taxon>Planctomycetota</taxon>
        <taxon>Planctomycetia</taxon>
        <taxon>Pirellulales</taxon>
        <taxon>Pirellulaceae</taxon>
        <taxon>Rhodopirellula</taxon>
    </lineage>
</organism>
<evidence type="ECO:0000313" key="2">
    <source>
        <dbReference type="Proteomes" id="UP000001025"/>
    </source>
</evidence>
<dbReference type="EMBL" id="BX294154">
    <property type="protein sequence ID" value="CAD77358.1"/>
    <property type="molecule type" value="Genomic_DNA"/>
</dbReference>